<comment type="subcellular location">
    <subcellularLocation>
        <location evidence="1">Cytoplasm</location>
    </subcellularLocation>
</comment>
<protein>
    <submittedName>
        <fullName evidence="4">Uncharacterized protein</fullName>
    </submittedName>
</protein>
<dbReference type="GO" id="GO:0005912">
    <property type="term" value="C:adherens junction"/>
    <property type="evidence" value="ECO:0007669"/>
    <property type="project" value="TreeGrafter"/>
</dbReference>
<proteinExistence type="inferred from homology"/>
<dbReference type="Gene3D" id="1.20.120.230">
    <property type="entry name" value="Alpha-catenin/vinculin-like"/>
    <property type="match status" value="1"/>
</dbReference>
<dbReference type="AlphaFoldDB" id="A0AAD4TM21"/>
<organism evidence="4 5">
    <name type="scientific">Ovis ammon polii</name>
    <dbReference type="NCBI Taxonomy" id="230172"/>
    <lineage>
        <taxon>Eukaryota</taxon>
        <taxon>Metazoa</taxon>
        <taxon>Chordata</taxon>
        <taxon>Craniata</taxon>
        <taxon>Vertebrata</taxon>
        <taxon>Euteleostomi</taxon>
        <taxon>Mammalia</taxon>
        <taxon>Eutheria</taxon>
        <taxon>Laurasiatheria</taxon>
        <taxon>Artiodactyla</taxon>
        <taxon>Ruminantia</taxon>
        <taxon>Pecora</taxon>
        <taxon>Bovidae</taxon>
        <taxon>Caprinae</taxon>
        <taxon>Ovis</taxon>
    </lineage>
</organism>
<dbReference type="GO" id="GO:0005737">
    <property type="term" value="C:cytoplasm"/>
    <property type="evidence" value="ECO:0007669"/>
    <property type="project" value="UniProtKB-SubCell"/>
</dbReference>
<dbReference type="GO" id="GO:0098609">
    <property type="term" value="P:cell-cell adhesion"/>
    <property type="evidence" value="ECO:0007669"/>
    <property type="project" value="TreeGrafter"/>
</dbReference>
<evidence type="ECO:0000313" key="5">
    <source>
        <dbReference type="Proteomes" id="UP001214576"/>
    </source>
</evidence>
<dbReference type="PANTHER" id="PTHR18914">
    <property type="entry name" value="ALPHA CATENIN"/>
    <property type="match status" value="1"/>
</dbReference>
<sequence length="102" mass="11237">MIINAALALAARPKSQVVKKTMEMYKRTWENHIHVLTEAVDDITSIDDFLAVSGPVPLLQRGAVLEQDGLLLALGVDLGICGIHIRSQRPSLVLMCCLHKHQ</sequence>
<comment type="caution">
    <text evidence="4">The sequence shown here is derived from an EMBL/GenBank/DDBJ whole genome shotgun (WGS) entry which is preliminary data.</text>
</comment>
<name>A0AAD4TM21_OVIAM</name>
<dbReference type="Proteomes" id="UP001214576">
    <property type="component" value="Unassembled WGS sequence"/>
</dbReference>
<dbReference type="InterPro" id="IPR006077">
    <property type="entry name" value="Vinculin/catenin"/>
</dbReference>
<reference evidence="4" key="1">
    <citation type="submission" date="2022-03" db="EMBL/GenBank/DDBJ databases">
        <title>Genomic analyses of argali, domestic sheep and their hybrids provide insights into chromosomal evolution, heterosis and genetic basis of agronomic traits.</title>
        <authorList>
            <person name="Li M."/>
        </authorList>
    </citation>
    <scope>NUCLEOTIDE SEQUENCE</scope>
    <source>
        <strain evidence="4">CAU-MHL-2022a</strain>
        <tissue evidence="4">Skin</tissue>
    </source>
</reference>
<gene>
    <name evidence="4" type="ORF">MG293_020634</name>
</gene>
<dbReference type="GO" id="GO:0051015">
    <property type="term" value="F:actin filament binding"/>
    <property type="evidence" value="ECO:0007669"/>
    <property type="project" value="InterPro"/>
</dbReference>
<dbReference type="Pfam" id="PF01044">
    <property type="entry name" value="Vinculin"/>
    <property type="match status" value="1"/>
</dbReference>
<dbReference type="InterPro" id="IPR036723">
    <property type="entry name" value="Alpha-catenin/vinculin-like_sf"/>
</dbReference>
<dbReference type="GO" id="GO:0008013">
    <property type="term" value="F:beta-catenin binding"/>
    <property type="evidence" value="ECO:0007669"/>
    <property type="project" value="TreeGrafter"/>
</dbReference>
<keyword evidence="5" id="KW-1185">Reference proteome</keyword>
<comment type="similarity">
    <text evidence="2">Belongs to the vinculin/alpha-catenin family.</text>
</comment>
<evidence type="ECO:0000256" key="3">
    <source>
        <dbReference type="ARBA" id="ARBA00022490"/>
    </source>
</evidence>
<accession>A0AAD4TM21</accession>
<evidence type="ECO:0000256" key="1">
    <source>
        <dbReference type="ARBA" id="ARBA00004496"/>
    </source>
</evidence>
<evidence type="ECO:0000256" key="2">
    <source>
        <dbReference type="ARBA" id="ARBA00008376"/>
    </source>
</evidence>
<dbReference type="GO" id="GO:0016477">
    <property type="term" value="P:cell migration"/>
    <property type="evidence" value="ECO:0007669"/>
    <property type="project" value="TreeGrafter"/>
</dbReference>
<dbReference type="SUPFAM" id="SSF47220">
    <property type="entry name" value="alpha-catenin/vinculin-like"/>
    <property type="match status" value="1"/>
</dbReference>
<dbReference type="EMBL" id="JAKZEL010000028">
    <property type="protein sequence ID" value="KAI4529386.1"/>
    <property type="molecule type" value="Genomic_DNA"/>
</dbReference>
<dbReference type="PANTHER" id="PTHR18914:SF21">
    <property type="entry name" value="CATENIN ALPHA-3"/>
    <property type="match status" value="1"/>
</dbReference>
<evidence type="ECO:0000313" key="4">
    <source>
        <dbReference type="EMBL" id="KAI4529386.1"/>
    </source>
</evidence>
<keyword evidence="3" id="KW-0963">Cytoplasm</keyword>
<dbReference type="GO" id="GO:0005916">
    <property type="term" value="C:fascia adherens"/>
    <property type="evidence" value="ECO:0007669"/>
    <property type="project" value="TreeGrafter"/>
</dbReference>